<dbReference type="RefSeq" id="WP_091309997.1">
    <property type="nucleotide sequence ID" value="NZ_FMIB01000002.1"/>
</dbReference>
<dbReference type="AlphaFoldDB" id="A0A1C6UJS1"/>
<gene>
    <name evidence="10" type="ORF">GA0070603_1781</name>
</gene>
<dbReference type="PANTHER" id="PTHR43289">
    <property type="entry name" value="MITOGEN-ACTIVATED PROTEIN KINASE KINASE KINASE 20-RELATED"/>
    <property type="match status" value="1"/>
</dbReference>
<proteinExistence type="predicted"/>
<feature type="binding site" evidence="7">
    <location>
        <position position="39"/>
    </location>
    <ligand>
        <name>ATP</name>
        <dbReference type="ChEBI" id="CHEBI:30616"/>
    </ligand>
</feature>
<dbReference type="PROSITE" id="PS00107">
    <property type="entry name" value="PROTEIN_KINASE_ATP"/>
    <property type="match status" value="1"/>
</dbReference>
<dbReference type="InterPro" id="IPR020635">
    <property type="entry name" value="Tyr_kinase_cat_dom"/>
</dbReference>
<dbReference type="PROSITE" id="PS50011">
    <property type="entry name" value="PROTEIN_KINASE_DOM"/>
    <property type="match status" value="1"/>
</dbReference>
<feature type="region of interest" description="Disordered" evidence="8">
    <location>
        <begin position="268"/>
        <end position="302"/>
    </location>
</feature>
<dbReference type="OrthoDB" id="5241055at2"/>
<feature type="domain" description="Protein kinase" evidence="9">
    <location>
        <begin position="10"/>
        <end position="268"/>
    </location>
</feature>
<dbReference type="Pfam" id="PF00069">
    <property type="entry name" value="Pkinase"/>
    <property type="match status" value="1"/>
</dbReference>
<dbReference type="GeneID" id="43278441"/>
<evidence type="ECO:0000313" key="11">
    <source>
        <dbReference type="Proteomes" id="UP000198605"/>
    </source>
</evidence>
<evidence type="ECO:0000256" key="6">
    <source>
        <dbReference type="ARBA" id="ARBA00022840"/>
    </source>
</evidence>
<evidence type="ECO:0000259" key="9">
    <source>
        <dbReference type="PROSITE" id="PS50011"/>
    </source>
</evidence>
<dbReference type="Proteomes" id="UP000198605">
    <property type="component" value="Unassembled WGS sequence"/>
</dbReference>
<evidence type="ECO:0000256" key="3">
    <source>
        <dbReference type="ARBA" id="ARBA00022679"/>
    </source>
</evidence>
<reference evidence="11" key="1">
    <citation type="submission" date="2016-06" db="EMBL/GenBank/DDBJ databases">
        <authorList>
            <person name="Varghese N."/>
            <person name="Submissions Spin"/>
        </authorList>
    </citation>
    <scope>NUCLEOTIDE SEQUENCE [LARGE SCALE GENOMIC DNA]</scope>
    <source>
        <strain evidence="11">DSM 44151</strain>
    </source>
</reference>
<dbReference type="GO" id="GO:0004674">
    <property type="term" value="F:protein serine/threonine kinase activity"/>
    <property type="evidence" value="ECO:0007669"/>
    <property type="project" value="UniProtKB-KW"/>
</dbReference>
<dbReference type="InterPro" id="IPR017441">
    <property type="entry name" value="Protein_kinase_ATP_BS"/>
</dbReference>
<dbReference type="Gene3D" id="3.30.200.20">
    <property type="entry name" value="Phosphorylase Kinase, domain 1"/>
    <property type="match status" value="1"/>
</dbReference>
<evidence type="ECO:0000256" key="8">
    <source>
        <dbReference type="SAM" id="MobiDB-lite"/>
    </source>
</evidence>
<dbReference type="STRING" id="47854.GA0070603_1781"/>
<keyword evidence="11" id="KW-1185">Reference proteome</keyword>
<dbReference type="GO" id="GO:0005524">
    <property type="term" value="F:ATP binding"/>
    <property type="evidence" value="ECO:0007669"/>
    <property type="project" value="UniProtKB-UniRule"/>
</dbReference>
<keyword evidence="2 10" id="KW-0723">Serine/threonine-protein kinase</keyword>
<dbReference type="SUPFAM" id="SSF56112">
    <property type="entry name" value="Protein kinase-like (PK-like)"/>
    <property type="match status" value="1"/>
</dbReference>
<feature type="compositionally biased region" description="Low complexity" evidence="8">
    <location>
        <begin position="280"/>
        <end position="298"/>
    </location>
</feature>
<dbReference type="PANTHER" id="PTHR43289:SF6">
    <property type="entry name" value="SERINE_THREONINE-PROTEIN KINASE NEKL-3"/>
    <property type="match status" value="1"/>
</dbReference>
<evidence type="ECO:0000256" key="2">
    <source>
        <dbReference type="ARBA" id="ARBA00022527"/>
    </source>
</evidence>
<keyword evidence="3" id="KW-0808">Transferase</keyword>
<dbReference type="EMBL" id="FMIB01000002">
    <property type="protein sequence ID" value="SCL54335.1"/>
    <property type="molecule type" value="Genomic_DNA"/>
</dbReference>
<evidence type="ECO:0000256" key="5">
    <source>
        <dbReference type="ARBA" id="ARBA00022777"/>
    </source>
</evidence>
<organism evidence="10 11">
    <name type="scientific">Micromonospora chersina</name>
    <dbReference type="NCBI Taxonomy" id="47854"/>
    <lineage>
        <taxon>Bacteria</taxon>
        <taxon>Bacillati</taxon>
        <taxon>Actinomycetota</taxon>
        <taxon>Actinomycetes</taxon>
        <taxon>Micromonosporales</taxon>
        <taxon>Micromonosporaceae</taxon>
        <taxon>Micromonospora</taxon>
    </lineage>
</organism>
<protein>
    <recommendedName>
        <fullName evidence="1">non-specific serine/threonine protein kinase</fullName>
        <ecNumber evidence="1">2.7.11.1</ecNumber>
    </recommendedName>
</protein>
<keyword evidence="5 10" id="KW-0418">Kinase</keyword>
<evidence type="ECO:0000256" key="7">
    <source>
        <dbReference type="PROSITE-ProRule" id="PRU10141"/>
    </source>
</evidence>
<dbReference type="Gene3D" id="1.10.510.10">
    <property type="entry name" value="Transferase(Phosphotransferase) domain 1"/>
    <property type="match status" value="1"/>
</dbReference>
<dbReference type="GO" id="GO:0004713">
    <property type="term" value="F:protein tyrosine kinase activity"/>
    <property type="evidence" value="ECO:0007669"/>
    <property type="project" value="InterPro"/>
</dbReference>
<dbReference type="InterPro" id="IPR008266">
    <property type="entry name" value="Tyr_kinase_AS"/>
</dbReference>
<dbReference type="InterPro" id="IPR000719">
    <property type="entry name" value="Prot_kinase_dom"/>
</dbReference>
<evidence type="ECO:0000313" key="10">
    <source>
        <dbReference type="EMBL" id="SCL54335.1"/>
    </source>
</evidence>
<dbReference type="CDD" id="cd14014">
    <property type="entry name" value="STKc_PknB_like"/>
    <property type="match status" value="1"/>
</dbReference>
<name>A0A1C6UJS1_9ACTN</name>
<dbReference type="EC" id="2.7.11.1" evidence="1"/>
<sequence length="481" mass="49642">MTAPTRIGAYRVERLLGTGSFATVWLAYDPALDGRVAIKVLAENWSHDLRVRERFLDEARLLRRLDHDRLVRVHTVGELPDGRPYAVLAWADGGSLRDRLARGALPAAEAVTLLDEIAAGVAVLHRHGVVHRDLAPGNILFRSWPGAERVLIADLGLAKALAAASGLTARAGTPGYMAPEQDDPLAVVDTRADVFGLGRLGLRLLGDAEVSAGAREDGRAGRELPRLRAGVPPGVAAVLRTATAARPADRYPDAAAFRAALRHAAPWLSAPPASGPSAPPASGHTTAPAGPSGGAALRRQPRRRLATSGAVAVVLVALAATAGDAAGRTPAGAVGRSGPLTVALPAGWRADGSGWAGQYGDDGELEPALVVSPDPGRWAADPGLPGAFVGLSAGTARRTTPEGFLAERPHADCAAAPVRRTRQGGVDWVVVAFACPGDRPVIVEAAGRAAGPAGLLYVQLTPPPGRGPDFVDALLAGVRVR</sequence>
<dbReference type="SMART" id="SM00219">
    <property type="entry name" value="TyrKc"/>
    <property type="match status" value="1"/>
</dbReference>
<evidence type="ECO:0000256" key="4">
    <source>
        <dbReference type="ARBA" id="ARBA00022741"/>
    </source>
</evidence>
<keyword evidence="6 7" id="KW-0067">ATP-binding</keyword>
<keyword evidence="4 7" id="KW-0547">Nucleotide-binding</keyword>
<dbReference type="PROSITE" id="PS00109">
    <property type="entry name" value="PROTEIN_KINASE_TYR"/>
    <property type="match status" value="1"/>
</dbReference>
<evidence type="ECO:0000256" key="1">
    <source>
        <dbReference type="ARBA" id="ARBA00012513"/>
    </source>
</evidence>
<dbReference type="InterPro" id="IPR011009">
    <property type="entry name" value="Kinase-like_dom_sf"/>
</dbReference>
<accession>A0A1C6UJS1</accession>